<evidence type="ECO:0000313" key="2">
    <source>
        <dbReference type="EMBL" id="GIL38153.1"/>
    </source>
</evidence>
<dbReference type="EMBL" id="BOPV01000001">
    <property type="protein sequence ID" value="GIL38153.1"/>
    <property type="molecule type" value="Genomic_DNA"/>
</dbReference>
<name>A0A8S8X6C1_9PROT</name>
<keyword evidence="3" id="KW-1185">Reference proteome</keyword>
<evidence type="ECO:0000313" key="3">
    <source>
        <dbReference type="Proteomes" id="UP000681075"/>
    </source>
</evidence>
<organism evidence="2 3">
    <name type="scientific">Roseiterribacter gracilis</name>
    <dbReference type="NCBI Taxonomy" id="2812848"/>
    <lineage>
        <taxon>Bacteria</taxon>
        <taxon>Pseudomonadati</taxon>
        <taxon>Pseudomonadota</taxon>
        <taxon>Alphaproteobacteria</taxon>
        <taxon>Rhodospirillales</taxon>
        <taxon>Roseiterribacteraceae</taxon>
        <taxon>Roseiterribacter</taxon>
    </lineage>
</organism>
<dbReference type="SUPFAM" id="SSF48452">
    <property type="entry name" value="TPR-like"/>
    <property type="match status" value="1"/>
</dbReference>
<dbReference type="AlphaFoldDB" id="A0A8S8X6C1"/>
<sequence length="361" mass="38738">MMNAGTLAARAVILVGRPQFLTRERARRLVERAGGRLVSLRDFGGRDAGGALAVFGTRGTAALIRDGTLAQTLQRYRASGAEPVSEIALLRAVGVMEPLRADAQARAFSSDDVARSARIAEQDVESLTIAGAIEPVDGRFTFADLRAARTVASWLADGVPLHELAGHVATARRTGTVLDAGAGVPDLDPSGQASLDLAADAPNLHDAIARAEEADAHDLPRESVRWWQIAATAAPRDATLRFNLGCALLQAGSPREAELQFERAAHLDPGMADAWFNAAHAARVQARADRALLHLDRAIDADPRWAEPLIQRMRTAVDAEAWEVLAQLLTRLETLTLNDAEATFAKQTRQLLHLVTGRSES</sequence>
<keyword evidence="1" id="KW-0802">TPR repeat</keyword>
<dbReference type="PROSITE" id="PS50005">
    <property type="entry name" value="TPR"/>
    <property type="match status" value="1"/>
</dbReference>
<accession>A0A8S8X6C1</accession>
<feature type="repeat" description="TPR" evidence="1">
    <location>
        <begin position="238"/>
        <end position="271"/>
    </location>
</feature>
<evidence type="ECO:0008006" key="4">
    <source>
        <dbReference type="Google" id="ProtNLM"/>
    </source>
</evidence>
<comment type="caution">
    <text evidence="2">The sequence shown here is derived from an EMBL/GenBank/DDBJ whole genome shotgun (WGS) entry which is preliminary data.</text>
</comment>
<dbReference type="Proteomes" id="UP000681075">
    <property type="component" value="Unassembled WGS sequence"/>
</dbReference>
<dbReference type="InterPro" id="IPR011990">
    <property type="entry name" value="TPR-like_helical_dom_sf"/>
</dbReference>
<evidence type="ECO:0000256" key="1">
    <source>
        <dbReference type="PROSITE-ProRule" id="PRU00339"/>
    </source>
</evidence>
<protein>
    <recommendedName>
        <fullName evidence="4">Tetratricopeptide repeat protein</fullName>
    </recommendedName>
</protein>
<reference evidence="2" key="1">
    <citation type="submission" date="2021-02" db="EMBL/GenBank/DDBJ databases">
        <title>Genome sequence of Rhodospirillales sp. strain TMPK1 isolated from soil.</title>
        <authorList>
            <person name="Nakai R."/>
            <person name="Kusada H."/>
            <person name="Tamaki H."/>
        </authorList>
    </citation>
    <scope>NUCLEOTIDE SEQUENCE</scope>
    <source>
        <strain evidence="2">TMPK1</strain>
    </source>
</reference>
<dbReference type="InterPro" id="IPR019734">
    <property type="entry name" value="TPR_rpt"/>
</dbReference>
<dbReference type="Gene3D" id="1.25.40.10">
    <property type="entry name" value="Tetratricopeptide repeat domain"/>
    <property type="match status" value="1"/>
</dbReference>
<dbReference type="SMART" id="SM00028">
    <property type="entry name" value="TPR"/>
    <property type="match status" value="2"/>
</dbReference>
<gene>
    <name evidence="2" type="ORF">TMPK1_03900</name>
</gene>
<proteinExistence type="predicted"/>